<gene>
    <name evidence="1" type="ORF">KCG35_15995</name>
</gene>
<reference evidence="1 2" key="1">
    <citation type="submission" date="2021-04" db="EMBL/GenBank/DDBJ databases">
        <authorList>
            <person name="Pira H."/>
            <person name="Risdian C."/>
            <person name="Wink J."/>
        </authorList>
    </citation>
    <scope>NUCLEOTIDE SEQUENCE [LARGE SCALE GENOMIC DNA]</scope>
    <source>
        <strain evidence="1 2">WH53</strain>
    </source>
</reference>
<evidence type="ECO:0000313" key="1">
    <source>
        <dbReference type="EMBL" id="MBU2712571.1"/>
    </source>
</evidence>
<evidence type="ECO:0000313" key="2">
    <source>
        <dbReference type="Proteomes" id="UP000690515"/>
    </source>
</evidence>
<dbReference type="Proteomes" id="UP000690515">
    <property type="component" value="Unassembled WGS sequence"/>
</dbReference>
<protein>
    <submittedName>
        <fullName evidence="1">Amidoligase family protein</fullName>
    </submittedName>
</protein>
<dbReference type="Pfam" id="PF12224">
    <property type="entry name" value="Amidoligase_2"/>
    <property type="match status" value="1"/>
</dbReference>
<dbReference type="InterPro" id="IPR022025">
    <property type="entry name" value="Amidoligase_2"/>
</dbReference>
<keyword evidence="2" id="KW-1185">Reference proteome</keyword>
<accession>A0ABS5ZET0</accession>
<proteinExistence type="predicted"/>
<name>A0ABS5ZET0_9GAMM</name>
<organism evidence="1 2">
    <name type="scientific">Zooshikella harenae</name>
    <dbReference type="NCBI Taxonomy" id="2827238"/>
    <lineage>
        <taxon>Bacteria</taxon>
        <taxon>Pseudomonadati</taxon>
        <taxon>Pseudomonadota</taxon>
        <taxon>Gammaproteobacteria</taxon>
        <taxon>Oceanospirillales</taxon>
        <taxon>Zooshikellaceae</taxon>
        <taxon>Zooshikella</taxon>
    </lineage>
</organism>
<dbReference type="EMBL" id="JAGSOY010000041">
    <property type="protein sequence ID" value="MBU2712571.1"/>
    <property type="molecule type" value="Genomic_DNA"/>
</dbReference>
<dbReference type="RefSeq" id="WP_215820797.1">
    <property type="nucleotide sequence ID" value="NZ_JAGSOY010000041.1"/>
</dbReference>
<sequence>MHYCIPSAINNFEGNPRRVGFELEFADLDLEDVTDILCKTLNGRVQSNNPAESRVLVEGIGEFTVELDWRFAKETAKERAKQHAIEYGEGNIDDHFMIWLTKLASVVVPIEIVCPPIVISDLSVLDNMVLALRNAGAKGTEESLLYAFGVHINPEVTNNDPEKVMRILKAYGICQDWLLKIHQVDPIRRVTPYINLFPKSYINTLIEYKDNISWSKLIEDYVEFNPTRNRALDALPLFKYIDEHLINERLDDPRIKARPTFHYRMPNCEIEKNNWFLYKSWNVWCVIEYLAQNDQLLEQLATEWQTYNQALINIKPAPWFSILDKIYQNLLLA</sequence>
<comment type="caution">
    <text evidence="1">The sequence shown here is derived from an EMBL/GenBank/DDBJ whole genome shotgun (WGS) entry which is preliminary data.</text>
</comment>